<protein>
    <submittedName>
        <fullName evidence="1">Protein</fullName>
    </submittedName>
</protein>
<gene>
    <name evidence="1" type="primary">yebW</name>
    <name evidence="1" type="ORF">NCTC9073_05874</name>
</gene>
<dbReference type="EMBL" id="UASD01000010">
    <property type="protein sequence ID" value="SPX19733.1"/>
    <property type="molecule type" value="Genomic_DNA"/>
</dbReference>
<proteinExistence type="predicted"/>
<evidence type="ECO:0000313" key="1">
    <source>
        <dbReference type="EMBL" id="SPX19733.1"/>
    </source>
</evidence>
<accession>A0A2X1N9Y0</accession>
<evidence type="ECO:0000313" key="2">
    <source>
        <dbReference type="Proteomes" id="UP000250780"/>
    </source>
</evidence>
<sequence length="106" mass="11996">MPGLCVLPDPKRTRRHGGLFVLVIPRCKISPKLNGTAPHFGDEMFALVLFVCYLDGGCEDIVVDVYNTEQQCLHSMSDQRIRQGGCFPIEDFIDGFWRPAQEYGDF</sequence>
<dbReference type="InterPro" id="IPR009954">
    <property type="entry name" value="DUF1482"/>
</dbReference>
<reference evidence="1 2" key="1">
    <citation type="submission" date="2018-06" db="EMBL/GenBank/DDBJ databases">
        <authorList>
            <consortium name="Pathogen Informatics"/>
            <person name="Doyle S."/>
        </authorList>
    </citation>
    <scope>NUCLEOTIDE SEQUENCE [LARGE SCALE GENOMIC DNA]</scope>
    <source>
        <strain evidence="1 2">NCTC9073</strain>
    </source>
</reference>
<dbReference type="AlphaFoldDB" id="A0A2X1N9Y0"/>
<dbReference type="Pfam" id="PF07358">
    <property type="entry name" value="DUF1482"/>
    <property type="match status" value="1"/>
</dbReference>
<dbReference type="Proteomes" id="UP000250780">
    <property type="component" value="Unassembled WGS sequence"/>
</dbReference>
<name>A0A2X1N9Y0_ECOLX</name>
<organism evidence="1 2">
    <name type="scientific">Escherichia coli</name>
    <dbReference type="NCBI Taxonomy" id="562"/>
    <lineage>
        <taxon>Bacteria</taxon>
        <taxon>Pseudomonadati</taxon>
        <taxon>Pseudomonadota</taxon>
        <taxon>Gammaproteobacteria</taxon>
        <taxon>Enterobacterales</taxon>
        <taxon>Enterobacteriaceae</taxon>
        <taxon>Escherichia</taxon>
    </lineage>
</organism>